<dbReference type="InterPro" id="IPR012337">
    <property type="entry name" value="RNaseH-like_sf"/>
</dbReference>
<dbReference type="GO" id="GO:0015074">
    <property type="term" value="P:DNA integration"/>
    <property type="evidence" value="ECO:0007669"/>
    <property type="project" value="InterPro"/>
</dbReference>
<protein>
    <recommendedName>
        <fullName evidence="1">Integrase catalytic domain-containing protein</fullName>
    </recommendedName>
</protein>
<dbReference type="InterPro" id="IPR001584">
    <property type="entry name" value="Integrase_cat-core"/>
</dbReference>
<organism evidence="2">
    <name type="scientific">Sesamum latifolium</name>
    <dbReference type="NCBI Taxonomy" id="2727402"/>
    <lineage>
        <taxon>Eukaryota</taxon>
        <taxon>Viridiplantae</taxon>
        <taxon>Streptophyta</taxon>
        <taxon>Embryophyta</taxon>
        <taxon>Tracheophyta</taxon>
        <taxon>Spermatophyta</taxon>
        <taxon>Magnoliopsida</taxon>
        <taxon>eudicotyledons</taxon>
        <taxon>Gunneridae</taxon>
        <taxon>Pentapetalae</taxon>
        <taxon>asterids</taxon>
        <taxon>lamiids</taxon>
        <taxon>Lamiales</taxon>
        <taxon>Pedaliaceae</taxon>
        <taxon>Sesamum</taxon>
    </lineage>
</organism>
<name>A0AAW2T7Z5_9LAMI</name>
<proteinExistence type="predicted"/>
<feature type="domain" description="Integrase catalytic" evidence="1">
    <location>
        <begin position="1"/>
        <end position="124"/>
    </location>
</feature>
<comment type="caution">
    <text evidence="2">The sequence shown here is derived from an EMBL/GenBank/DDBJ whole genome shotgun (WGS) entry which is preliminary data.</text>
</comment>
<dbReference type="PANTHER" id="PTHR48475:SF1">
    <property type="entry name" value="RNASE H TYPE-1 DOMAIN-CONTAINING PROTEIN"/>
    <property type="match status" value="1"/>
</dbReference>
<dbReference type="GO" id="GO:0003676">
    <property type="term" value="F:nucleic acid binding"/>
    <property type="evidence" value="ECO:0007669"/>
    <property type="project" value="InterPro"/>
</dbReference>
<accession>A0AAW2T7Z5</accession>
<dbReference type="EMBL" id="JACGWN010000015">
    <property type="protein sequence ID" value="KAL0400703.1"/>
    <property type="molecule type" value="Genomic_DNA"/>
</dbReference>
<dbReference type="PANTHER" id="PTHR48475">
    <property type="entry name" value="RIBONUCLEASE H"/>
    <property type="match status" value="1"/>
</dbReference>
<evidence type="ECO:0000259" key="1">
    <source>
        <dbReference type="PROSITE" id="PS50994"/>
    </source>
</evidence>
<dbReference type="PROSITE" id="PS50994">
    <property type="entry name" value="INTEGRASE"/>
    <property type="match status" value="1"/>
</dbReference>
<gene>
    <name evidence="2" type="ORF">Slati_4100200</name>
</gene>
<dbReference type="SUPFAM" id="SSF53098">
    <property type="entry name" value="Ribonuclease H-like"/>
    <property type="match status" value="1"/>
</dbReference>
<evidence type="ECO:0000313" key="2">
    <source>
        <dbReference type="EMBL" id="KAL0400703.1"/>
    </source>
</evidence>
<reference evidence="2" key="2">
    <citation type="journal article" date="2024" name="Plant">
        <title>Genomic evolution and insights into agronomic trait innovations of Sesamum species.</title>
        <authorList>
            <person name="Miao H."/>
            <person name="Wang L."/>
            <person name="Qu L."/>
            <person name="Liu H."/>
            <person name="Sun Y."/>
            <person name="Le M."/>
            <person name="Wang Q."/>
            <person name="Wei S."/>
            <person name="Zheng Y."/>
            <person name="Lin W."/>
            <person name="Duan Y."/>
            <person name="Cao H."/>
            <person name="Xiong S."/>
            <person name="Wang X."/>
            <person name="Wei L."/>
            <person name="Li C."/>
            <person name="Ma Q."/>
            <person name="Ju M."/>
            <person name="Zhao R."/>
            <person name="Li G."/>
            <person name="Mu C."/>
            <person name="Tian Q."/>
            <person name="Mei H."/>
            <person name="Zhang T."/>
            <person name="Gao T."/>
            <person name="Zhang H."/>
        </authorList>
    </citation>
    <scope>NUCLEOTIDE SEQUENCE</scope>
    <source>
        <strain evidence="2">KEN1</strain>
    </source>
</reference>
<reference evidence="2" key="1">
    <citation type="submission" date="2020-06" db="EMBL/GenBank/DDBJ databases">
        <authorList>
            <person name="Li T."/>
            <person name="Hu X."/>
            <person name="Zhang T."/>
            <person name="Song X."/>
            <person name="Zhang H."/>
            <person name="Dai N."/>
            <person name="Sheng W."/>
            <person name="Hou X."/>
            <person name="Wei L."/>
        </authorList>
    </citation>
    <scope>NUCLEOTIDE SEQUENCE</scope>
    <source>
        <strain evidence="2">KEN1</strain>
        <tissue evidence="2">Leaf</tissue>
    </source>
</reference>
<dbReference type="InterPro" id="IPR036397">
    <property type="entry name" value="RNaseH_sf"/>
</dbReference>
<dbReference type="Gene3D" id="3.30.420.10">
    <property type="entry name" value="Ribonuclease H-like superfamily/Ribonuclease H"/>
    <property type="match status" value="1"/>
</dbReference>
<sequence length="214" mass="24368">MGRSRGFGEDIRKGSDKFIWKNIICRFGIPRVLISDNGTQFQGKAVVAWCKELKIQENFTAVGNPQANGQTEVTNRRILQHLNTRVEGAKGLWVEELPGVLWAYPTTPRSATCEIPFCFIYGTEAIIPVKIGEETQKIAQSMKNQEERPFDLTVIEEKRDGAYARILHHKRLMMRSNNRKVKARCFQVGDLVLKKVEVSKHIASWTPDGKEPSR</sequence>
<dbReference type="AlphaFoldDB" id="A0AAW2T7Z5"/>